<dbReference type="EMBL" id="KX552041">
    <property type="protein sequence ID" value="AOQ27370.1"/>
    <property type="molecule type" value="Genomic_DNA"/>
</dbReference>
<gene>
    <name evidence="2" type="ORF">ESCO13_00258</name>
</gene>
<proteinExistence type="predicted"/>
<name>A0A1D7XFL9_9CAUD</name>
<organism evidence="2 3">
    <name type="scientific">Escherichia phage ESCO13</name>
    <dbReference type="NCBI Taxonomy" id="1881104"/>
    <lineage>
        <taxon>Viruses</taxon>
        <taxon>Duplodnaviria</taxon>
        <taxon>Heunggongvirae</taxon>
        <taxon>Uroviricota</taxon>
        <taxon>Caudoviricetes</taxon>
        <taxon>Stephanstirmvirinae</taxon>
        <taxon>Phapecoctavirus</taxon>
        <taxon>Phapecoctavirus ESCO13</taxon>
    </lineage>
</organism>
<keyword evidence="1" id="KW-0472">Membrane</keyword>
<keyword evidence="1" id="KW-0812">Transmembrane</keyword>
<evidence type="ECO:0000256" key="1">
    <source>
        <dbReference type="SAM" id="Phobius"/>
    </source>
</evidence>
<keyword evidence="1" id="KW-1133">Transmembrane helix</keyword>
<keyword evidence="3" id="KW-1185">Reference proteome</keyword>
<reference evidence="2" key="1">
    <citation type="submission" date="2017-02" db="EMBL/GenBank/DDBJ databases">
        <title>Complete genome sequence of two Escherichia coli phages, vB_EcoM_ ESCO5 and vB_EcoM_ESCO13, which are related to phAPEC8.</title>
        <authorList>
            <person name="Trotereau A."/>
            <person name="Gonnet M."/>
            <person name="Viardot A."/>
            <person name="Lalmanach A.-C."/>
            <person name="Guabiraba R."/>
            <person name="Chanteloup N."/>
            <person name="Schouler C."/>
        </authorList>
    </citation>
    <scope>NUCLEOTIDE SEQUENCE [LARGE SCALE GENOMIC DNA]</scope>
</reference>
<evidence type="ECO:0000313" key="2">
    <source>
        <dbReference type="EMBL" id="AOQ27370.1"/>
    </source>
</evidence>
<protein>
    <submittedName>
        <fullName evidence="2">Uncharacterized protein</fullName>
    </submittedName>
</protein>
<evidence type="ECO:0000313" key="3">
    <source>
        <dbReference type="Proteomes" id="UP000225358"/>
    </source>
</evidence>
<dbReference type="Proteomes" id="UP000225358">
    <property type="component" value="Segment"/>
</dbReference>
<feature type="transmembrane region" description="Helical" evidence="1">
    <location>
        <begin position="35"/>
        <end position="53"/>
    </location>
</feature>
<sequence length="54" mass="5837">MILNFIINLCLTLGLLCAIVSPLVGEYCSELAMFIVLGAAIANMFVAAICMLWE</sequence>
<accession>A0A1D7XFL9</accession>